<sequence length="91" mass="10510">MVNFTDLCYISNLGGHSRNHHNKLLWFIFLPVLVILASSAFNLSHSGIPVCTCTYNYELKPTDDSWRRTIQTCDFSSELHIFNLTVMWSNL</sequence>
<reference evidence="2 3" key="1">
    <citation type="submission" date="2019-05" db="EMBL/GenBank/DDBJ databases">
        <title>Another draft genome of Portunus trituberculatus and its Hox gene families provides insights of decapod evolution.</title>
        <authorList>
            <person name="Jeong J.-H."/>
            <person name="Song I."/>
            <person name="Kim S."/>
            <person name="Choi T."/>
            <person name="Kim D."/>
            <person name="Ryu S."/>
            <person name="Kim W."/>
        </authorList>
    </citation>
    <scope>NUCLEOTIDE SEQUENCE [LARGE SCALE GENOMIC DNA]</scope>
    <source>
        <tissue evidence="2">Muscle</tissue>
    </source>
</reference>
<feature type="transmembrane region" description="Helical" evidence="1">
    <location>
        <begin position="24"/>
        <end position="43"/>
    </location>
</feature>
<dbReference type="AlphaFoldDB" id="A0A5B7HLT2"/>
<keyword evidence="1" id="KW-0812">Transmembrane</keyword>
<protein>
    <submittedName>
        <fullName evidence="2">Uncharacterized protein</fullName>
    </submittedName>
</protein>
<proteinExistence type="predicted"/>
<comment type="caution">
    <text evidence="2">The sequence shown here is derived from an EMBL/GenBank/DDBJ whole genome shotgun (WGS) entry which is preliminary data.</text>
</comment>
<evidence type="ECO:0000313" key="2">
    <source>
        <dbReference type="EMBL" id="MPC73851.1"/>
    </source>
</evidence>
<keyword evidence="1" id="KW-0472">Membrane</keyword>
<accession>A0A5B7HLT2</accession>
<organism evidence="2 3">
    <name type="scientific">Portunus trituberculatus</name>
    <name type="common">Swimming crab</name>
    <name type="synonym">Neptunus trituberculatus</name>
    <dbReference type="NCBI Taxonomy" id="210409"/>
    <lineage>
        <taxon>Eukaryota</taxon>
        <taxon>Metazoa</taxon>
        <taxon>Ecdysozoa</taxon>
        <taxon>Arthropoda</taxon>
        <taxon>Crustacea</taxon>
        <taxon>Multicrustacea</taxon>
        <taxon>Malacostraca</taxon>
        <taxon>Eumalacostraca</taxon>
        <taxon>Eucarida</taxon>
        <taxon>Decapoda</taxon>
        <taxon>Pleocyemata</taxon>
        <taxon>Brachyura</taxon>
        <taxon>Eubrachyura</taxon>
        <taxon>Portunoidea</taxon>
        <taxon>Portunidae</taxon>
        <taxon>Portuninae</taxon>
        <taxon>Portunus</taxon>
    </lineage>
</organism>
<dbReference type="EMBL" id="VSRR010037672">
    <property type="protein sequence ID" value="MPC73851.1"/>
    <property type="molecule type" value="Genomic_DNA"/>
</dbReference>
<keyword evidence="3" id="KW-1185">Reference proteome</keyword>
<evidence type="ECO:0000256" key="1">
    <source>
        <dbReference type="SAM" id="Phobius"/>
    </source>
</evidence>
<evidence type="ECO:0000313" key="3">
    <source>
        <dbReference type="Proteomes" id="UP000324222"/>
    </source>
</evidence>
<keyword evidence="1" id="KW-1133">Transmembrane helix</keyword>
<gene>
    <name evidence="2" type="ORF">E2C01_068191</name>
</gene>
<name>A0A5B7HLT2_PORTR</name>
<dbReference type="Proteomes" id="UP000324222">
    <property type="component" value="Unassembled WGS sequence"/>
</dbReference>